<evidence type="ECO:0000313" key="7">
    <source>
        <dbReference type="EMBL" id="PNE34849.1"/>
    </source>
</evidence>
<dbReference type="InterPro" id="IPR011051">
    <property type="entry name" value="RmlC_Cupin_sf"/>
</dbReference>
<dbReference type="PROSITE" id="PS01124">
    <property type="entry name" value="HTH_ARAC_FAMILY_2"/>
    <property type="match status" value="1"/>
</dbReference>
<dbReference type="PANTHER" id="PTHR46796:SF13">
    <property type="entry name" value="HTH-TYPE TRANSCRIPTIONAL ACTIVATOR RHAS"/>
    <property type="match status" value="1"/>
</dbReference>
<evidence type="ECO:0000313" key="8">
    <source>
        <dbReference type="Proteomes" id="UP000235945"/>
    </source>
</evidence>
<dbReference type="InterPro" id="IPR032783">
    <property type="entry name" value="AraC_lig"/>
</dbReference>
<dbReference type="Pfam" id="PF12833">
    <property type="entry name" value="HTH_18"/>
    <property type="match status" value="1"/>
</dbReference>
<dbReference type="Pfam" id="PF12852">
    <property type="entry name" value="Cupin_6"/>
    <property type="match status" value="1"/>
</dbReference>
<dbReference type="PROSITE" id="PS00041">
    <property type="entry name" value="HTH_ARAC_FAMILY_1"/>
    <property type="match status" value="1"/>
</dbReference>
<dbReference type="RefSeq" id="WP_170127647.1">
    <property type="nucleotide sequence ID" value="NZ_JACHJF010000021.1"/>
</dbReference>
<dbReference type="EMBL" id="LGUI01000002">
    <property type="protein sequence ID" value="PNE34849.1"/>
    <property type="molecule type" value="Genomic_DNA"/>
</dbReference>
<dbReference type="InterPro" id="IPR018060">
    <property type="entry name" value="HTH_AraC"/>
</dbReference>
<evidence type="ECO:0000313" key="9">
    <source>
        <dbReference type="Proteomes" id="UP000528608"/>
    </source>
</evidence>
<sequence length="315" mass="33750">MDVLTDVLATTRTGQAGSVQTTPRGPWAMEINDPDRTGFHVVLEGTAVIWETDHPQHVIRLGPGDIVLSPAGKGHVIADAPALGPAAAGPGHPAAADAVLLCGWFEHGAATVHPLLAALPSLLVVPARRGRRRDLAGAVDLLAAETATPRPGSDAVVARLVEILLVLAVRAWLDGQADDHSCPPWLTGLRDPLTHRALQALHDEPSRPWTVQTLADHLQVSRPTLARRFADHLGEGPMSYLTRWRMTLAAQHLRDTDTPVETIARQSGYASPYAFSKAFTRAHGQAPTRFRRTARDHQAPATPADNVARPSVRAG</sequence>
<evidence type="ECO:0000256" key="3">
    <source>
        <dbReference type="ARBA" id="ARBA00023163"/>
    </source>
</evidence>
<dbReference type="Gene3D" id="1.10.10.60">
    <property type="entry name" value="Homeodomain-like"/>
    <property type="match status" value="2"/>
</dbReference>
<dbReference type="EMBL" id="JACHJF010000021">
    <property type="protein sequence ID" value="MBB5121875.1"/>
    <property type="molecule type" value="Genomic_DNA"/>
</dbReference>
<dbReference type="Proteomes" id="UP000235945">
    <property type="component" value="Unassembled WGS sequence"/>
</dbReference>
<accession>A0A2N8P1F4</accession>
<keyword evidence="8" id="KW-1185">Reference proteome</keyword>
<keyword evidence="2 6" id="KW-0238">DNA-binding</keyword>
<organism evidence="7 8">
    <name type="scientific">Streptomyces eurocidicus</name>
    <name type="common">Streptoverticillium eurocidicus</name>
    <dbReference type="NCBI Taxonomy" id="66423"/>
    <lineage>
        <taxon>Bacteria</taxon>
        <taxon>Bacillati</taxon>
        <taxon>Actinomycetota</taxon>
        <taxon>Actinomycetes</taxon>
        <taxon>Kitasatosporales</taxon>
        <taxon>Streptomycetaceae</taxon>
        <taxon>Streptomyces</taxon>
    </lineage>
</organism>
<proteinExistence type="predicted"/>
<dbReference type="InterPro" id="IPR018062">
    <property type="entry name" value="HTH_AraC-typ_CS"/>
</dbReference>
<evidence type="ECO:0000256" key="2">
    <source>
        <dbReference type="ARBA" id="ARBA00023125"/>
    </source>
</evidence>
<evidence type="ECO:0000256" key="1">
    <source>
        <dbReference type="ARBA" id="ARBA00023015"/>
    </source>
</evidence>
<gene>
    <name evidence="7" type="ORF">AF335_09450</name>
    <name evidence="6" type="ORF">FHS36_005344</name>
</gene>
<evidence type="ECO:0000313" key="6">
    <source>
        <dbReference type="EMBL" id="MBB5121875.1"/>
    </source>
</evidence>
<feature type="domain" description="HTH araC/xylS-type" evidence="5">
    <location>
        <begin position="195"/>
        <end position="293"/>
    </location>
</feature>
<protein>
    <submittedName>
        <fullName evidence="6">AraC-like DNA-binding protein</fullName>
    </submittedName>
</protein>
<dbReference type="InterPro" id="IPR050204">
    <property type="entry name" value="AraC_XylS_family_regulators"/>
</dbReference>
<evidence type="ECO:0000259" key="5">
    <source>
        <dbReference type="PROSITE" id="PS01124"/>
    </source>
</evidence>
<reference evidence="6 9" key="3">
    <citation type="submission" date="2020-08" db="EMBL/GenBank/DDBJ databases">
        <title>Genomic Encyclopedia of Type Strains, Phase III (KMG-III): the genomes of soil and plant-associated and newly described type strains.</title>
        <authorList>
            <person name="Whitman W."/>
        </authorList>
    </citation>
    <scope>NUCLEOTIDE SEQUENCE [LARGE SCALE GENOMIC DNA]</scope>
    <source>
        <strain evidence="6 9">CECT 3259</strain>
    </source>
</reference>
<dbReference type="PANTHER" id="PTHR46796">
    <property type="entry name" value="HTH-TYPE TRANSCRIPTIONAL ACTIVATOR RHAS-RELATED"/>
    <property type="match status" value="1"/>
</dbReference>
<name>A0A2N8P1F4_STREU</name>
<keyword evidence="1" id="KW-0805">Transcription regulation</keyword>
<evidence type="ECO:0000256" key="4">
    <source>
        <dbReference type="SAM" id="MobiDB-lite"/>
    </source>
</evidence>
<dbReference type="SUPFAM" id="SSF51182">
    <property type="entry name" value="RmlC-like cupins"/>
    <property type="match status" value="1"/>
</dbReference>
<dbReference type="AlphaFoldDB" id="A0A2N8P1F4"/>
<reference evidence="7" key="1">
    <citation type="submission" date="2015-07" db="EMBL/GenBank/DDBJ databases">
        <authorList>
            <person name="Noorani M."/>
        </authorList>
    </citation>
    <scope>NUCLEOTIDE SEQUENCE [LARGE SCALE GENOMIC DNA]</scope>
    <source>
        <strain evidence="7">ATCC 27428</strain>
    </source>
</reference>
<feature type="region of interest" description="Disordered" evidence="4">
    <location>
        <begin position="282"/>
        <end position="315"/>
    </location>
</feature>
<keyword evidence="3" id="KW-0804">Transcription</keyword>
<dbReference type="SMART" id="SM00342">
    <property type="entry name" value="HTH_ARAC"/>
    <property type="match status" value="1"/>
</dbReference>
<dbReference type="GO" id="GO:0043565">
    <property type="term" value="F:sequence-specific DNA binding"/>
    <property type="evidence" value="ECO:0007669"/>
    <property type="project" value="InterPro"/>
</dbReference>
<reference evidence="8" key="2">
    <citation type="submission" date="2015-07" db="EMBL/GenBank/DDBJ databases">
        <authorList>
            <person name="Graham D.E."/>
            <person name="Giannone R.J."/>
            <person name="Gulvik C.A."/>
            <person name="Hettich R.L."/>
            <person name="Klingeman D.M."/>
            <person name="Mahan K.M."/>
            <person name="Parry R.J."/>
            <person name="Spain J.C."/>
        </authorList>
    </citation>
    <scope>NUCLEOTIDE SEQUENCE [LARGE SCALE GENOMIC DNA]</scope>
    <source>
        <strain evidence="8">ATCC 27428</strain>
    </source>
</reference>
<comment type="caution">
    <text evidence="7">The sequence shown here is derived from an EMBL/GenBank/DDBJ whole genome shotgun (WGS) entry which is preliminary data.</text>
</comment>
<dbReference type="Proteomes" id="UP000528608">
    <property type="component" value="Unassembled WGS sequence"/>
</dbReference>
<dbReference type="GO" id="GO:0003700">
    <property type="term" value="F:DNA-binding transcription factor activity"/>
    <property type="evidence" value="ECO:0007669"/>
    <property type="project" value="InterPro"/>
</dbReference>
<dbReference type="SUPFAM" id="SSF46689">
    <property type="entry name" value="Homeodomain-like"/>
    <property type="match status" value="2"/>
</dbReference>
<dbReference type="InterPro" id="IPR009057">
    <property type="entry name" value="Homeodomain-like_sf"/>
</dbReference>